<accession>A0A6N2LJW8</accession>
<name>A0A6N2LJW8_SALVM</name>
<dbReference type="AlphaFoldDB" id="A0A6N2LJW8"/>
<dbReference type="EMBL" id="CAADRP010001541">
    <property type="protein sequence ID" value="VFU40370.1"/>
    <property type="molecule type" value="Genomic_DNA"/>
</dbReference>
<reference evidence="1" key="1">
    <citation type="submission" date="2019-03" db="EMBL/GenBank/DDBJ databases">
        <authorList>
            <person name="Mank J."/>
            <person name="Almeida P."/>
        </authorList>
    </citation>
    <scope>NUCLEOTIDE SEQUENCE</scope>
    <source>
        <strain evidence="1">78183</strain>
    </source>
</reference>
<gene>
    <name evidence="1" type="ORF">SVIM_LOCUS230796</name>
</gene>
<sequence>MDSAQLMNSPLRKPLCSAFTVISFDVPASTITLMEELGMRRRRRRRPKMMQVSWLDDEDESAILASLLTQSHSSLSPD</sequence>
<protein>
    <submittedName>
        <fullName evidence="1">Uncharacterized protein</fullName>
    </submittedName>
</protein>
<evidence type="ECO:0000313" key="1">
    <source>
        <dbReference type="EMBL" id="VFU40370.1"/>
    </source>
</evidence>
<proteinExistence type="predicted"/>
<organism evidence="1">
    <name type="scientific">Salix viminalis</name>
    <name type="common">Common osier</name>
    <name type="synonym">Basket willow</name>
    <dbReference type="NCBI Taxonomy" id="40686"/>
    <lineage>
        <taxon>Eukaryota</taxon>
        <taxon>Viridiplantae</taxon>
        <taxon>Streptophyta</taxon>
        <taxon>Embryophyta</taxon>
        <taxon>Tracheophyta</taxon>
        <taxon>Spermatophyta</taxon>
        <taxon>Magnoliopsida</taxon>
        <taxon>eudicotyledons</taxon>
        <taxon>Gunneridae</taxon>
        <taxon>Pentapetalae</taxon>
        <taxon>rosids</taxon>
        <taxon>fabids</taxon>
        <taxon>Malpighiales</taxon>
        <taxon>Salicaceae</taxon>
        <taxon>Saliceae</taxon>
        <taxon>Salix</taxon>
    </lineage>
</organism>